<feature type="chain" id="PRO_5016459030" evidence="1">
    <location>
        <begin position="28"/>
        <end position="165"/>
    </location>
</feature>
<protein>
    <submittedName>
        <fullName evidence="3">Spore coat protein U-like protein</fullName>
    </submittedName>
</protein>
<evidence type="ECO:0000313" key="3">
    <source>
        <dbReference type="EMBL" id="PXX42098.1"/>
    </source>
</evidence>
<dbReference type="EMBL" id="QJKB01000006">
    <property type="protein sequence ID" value="PXX42098.1"/>
    <property type="molecule type" value="Genomic_DNA"/>
</dbReference>
<keyword evidence="3" id="KW-0167">Capsid protein</keyword>
<dbReference type="Pfam" id="PF05229">
    <property type="entry name" value="SCPU"/>
    <property type="match status" value="1"/>
</dbReference>
<keyword evidence="3" id="KW-0946">Virion</keyword>
<accession>A0A318J6X2</accession>
<organism evidence="3 4">
    <name type="scientific">Undibacterium pigrum</name>
    <dbReference type="NCBI Taxonomy" id="401470"/>
    <lineage>
        <taxon>Bacteria</taxon>
        <taxon>Pseudomonadati</taxon>
        <taxon>Pseudomonadota</taxon>
        <taxon>Betaproteobacteria</taxon>
        <taxon>Burkholderiales</taxon>
        <taxon>Oxalobacteraceae</taxon>
        <taxon>Undibacterium</taxon>
    </lineage>
</organism>
<proteinExistence type="predicted"/>
<evidence type="ECO:0000256" key="1">
    <source>
        <dbReference type="SAM" id="SignalP"/>
    </source>
</evidence>
<gene>
    <name evidence="3" type="ORF">DFR42_106278</name>
</gene>
<dbReference type="InterPro" id="IPR053167">
    <property type="entry name" value="Spore_coat_component"/>
</dbReference>
<reference evidence="3 4" key="1">
    <citation type="submission" date="2018-05" db="EMBL/GenBank/DDBJ databases">
        <title>Genomic Encyclopedia of Type Strains, Phase IV (KMG-IV): sequencing the most valuable type-strain genomes for metagenomic binning, comparative biology and taxonomic classification.</title>
        <authorList>
            <person name="Goeker M."/>
        </authorList>
    </citation>
    <scope>NUCLEOTIDE SEQUENCE [LARGE SCALE GENOMIC DNA]</scope>
    <source>
        <strain evidence="3 4">DSM 19792</strain>
    </source>
</reference>
<evidence type="ECO:0000259" key="2">
    <source>
        <dbReference type="Pfam" id="PF05229"/>
    </source>
</evidence>
<feature type="domain" description="Spore coat protein U/FanG" evidence="2">
    <location>
        <begin position="31"/>
        <end position="162"/>
    </location>
</feature>
<dbReference type="PANTHER" id="PTHR37089">
    <property type="entry name" value="PROTEIN U-RELATED"/>
    <property type="match status" value="1"/>
</dbReference>
<sequence>MFNANNRRQIAKLLTVLCLCTTANGFAATSTGTLSVSSTVLSACSVTGASMAFGSYTATQIDNSAAISITCTNGTAYNIGMDAGGGSGASTAVRKMTGSVSGTLNYSLYKDSGRSVVWGNTVGTDTLLGTGTGAAQSVSVYGRVPSGQIADAGVYSDSVTITLTY</sequence>
<dbReference type="AlphaFoldDB" id="A0A318J6X2"/>
<dbReference type="RefSeq" id="WP_110256526.1">
    <property type="nucleotide sequence ID" value="NZ_QJKB01000006.1"/>
</dbReference>
<evidence type="ECO:0000313" key="4">
    <source>
        <dbReference type="Proteomes" id="UP000247792"/>
    </source>
</evidence>
<dbReference type="Proteomes" id="UP000247792">
    <property type="component" value="Unassembled WGS sequence"/>
</dbReference>
<dbReference type="OrthoDB" id="6505076at2"/>
<dbReference type="PANTHER" id="PTHR37089:SF4">
    <property type="entry name" value="EXPORTED PROTEIN"/>
    <property type="match status" value="1"/>
</dbReference>
<comment type="caution">
    <text evidence="3">The sequence shown here is derived from an EMBL/GenBank/DDBJ whole genome shotgun (WGS) entry which is preliminary data.</text>
</comment>
<dbReference type="SMART" id="SM00972">
    <property type="entry name" value="SCPU"/>
    <property type="match status" value="1"/>
</dbReference>
<dbReference type="InterPro" id="IPR007893">
    <property type="entry name" value="Spore_coat_U/FanG"/>
</dbReference>
<keyword evidence="1" id="KW-0732">Signal</keyword>
<keyword evidence="4" id="KW-1185">Reference proteome</keyword>
<feature type="signal peptide" evidence="1">
    <location>
        <begin position="1"/>
        <end position="27"/>
    </location>
</feature>
<name>A0A318J6X2_9BURK</name>